<feature type="transmembrane region" description="Helical" evidence="8">
    <location>
        <begin position="240"/>
        <end position="261"/>
    </location>
</feature>
<dbReference type="CDD" id="cd06261">
    <property type="entry name" value="TM_PBP2"/>
    <property type="match status" value="1"/>
</dbReference>
<evidence type="ECO:0000256" key="1">
    <source>
        <dbReference type="ARBA" id="ARBA00004429"/>
    </source>
</evidence>
<dbReference type="GO" id="GO:0055085">
    <property type="term" value="P:transmembrane transport"/>
    <property type="evidence" value="ECO:0007669"/>
    <property type="project" value="InterPro"/>
</dbReference>
<dbReference type="Pfam" id="PF00528">
    <property type="entry name" value="BPD_transp_1"/>
    <property type="match status" value="1"/>
</dbReference>
<keyword evidence="3" id="KW-1003">Cell membrane</keyword>
<dbReference type="PANTHER" id="PTHR43744">
    <property type="entry name" value="ABC TRANSPORTER PERMEASE PROTEIN MG189-RELATED-RELATED"/>
    <property type="match status" value="1"/>
</dbReference>
<dbReference type="Gene3D" id="1.10.3720.10">
    <property type="entry name" value="MetI-like"/>
    <property type="match status" value="1"/>
</dbReference>
<evidence type="ECO:0000256" key="8">
    <source>
        <dbReference type="RuleBase" id="RU363032"/>
    </source>
</evidence>
<proteinExistence type="inferred from homology"/>
<evidence type="ECO:0000256" key="4">
    <source>
        <dbReference type="ARBA" id="ARBA00022519"/>
    </source>
</evidence>
<keyword evidence="6 8" id="KW-1133">Transmembrane helix</keyword>
<feature type="transmembrane region" description="Helical" evidence="8">
    <location>
        <begin position="182"/>
        <end position="201"/>
    </location>
</feature>
<evidence type="ECO:0000259" key="9">
    <source>
        <dbReference type="PROSITE" id="PS50928"/>
    </source>
</evidence>
<dbReference type="Proteomes" id="UP000295719">
    <property type="component" value="Unassembled WGS sequence"/>
</dbReference>
<dbReference type="PROSITE" id="PS50928">
    <property type="entry name" value="ABC_TM1"/>
    <property type="match status" value="1"/>
</dbReference>
<sequence>MSTVTLAVKPLRLLRYSAATLLALLFVLPLLLALSASLKTPAELVNTLTLPTSWYSGNFSTGWQQIGVSLLNSIEITVPAVILSVLIGCIAAFPLSMLPVKSSRWIYLFLLSGMFVPYQIVQIPVFFIMHQLGLYNHISGLWLVHVAYGVPVCTFFMRNFFATVPRAIFEAAQLDGCRPTGYFFKILLPASLSGIAALTIVQSRSIWNDLLFAMTLTNSDSTMPVTAKLNGFISAVQVDYGALMASTLISVLPMLLVFLCFQKAFVRGLLGGSSK</sequence>
<evidence type="ECO:0000256" key="2">
    <source>
        <dbReference type="ARBA" id="ARBA00022448"/>
    </source>
</evidence>
<dbReference type="RefSeq" id="WP_131864715.1">
    <property type="nucleotide sequence ID" value="NZ_SMCR01000003.1"/>
</dbReference>
<organism evidence="10 11">
    <name type="scientific">Biostraticola tofi</name>
    <dbReference type="NCBI Taxonomy" id="466109"/>
    <lineage>
        <taxon>Bacteria</taxon>
        <taxon>Pseudomonadati</taxon>
        <taxon>Pseudomonadota</taxon>
        <taxon>Gammaproteobacteria</taxon>
        <taxon>Enterobacterales</taxon>
        <taxon>Bruguierivoracaceae</taxon>
        <taxon>Biostraticola</taxon>
    </lineage>
</organism>
<comment type="similarity">
    <text evidence="8">Belongs to the binding-protein-dependent transport system permease family.</text>
</comment>
<evidence type="ECO:0000256" key="7">
    <source>
        <dbReference type="ARBA" id="ARBA00023136"/>
    </source>
</evidence>
<name>A0A4R3YYT7_9GAMM</name>
<dbReference type="InterPro" id="IPR035906">
    <property type="entry name" value="MetI-like_sf"/>
</dbReference>
<evidence type="ECO:0000256" key="6">
    <source>
        <dbReference type="ARBA" id="ARBA00022989"/>
    </source>
</evidence>
<feature type="transmembrane region" description="Helical" evidence="8">
    <location>
        <begin position="76"/>
        <end position="98"/>
    </location>
</feature>
<protein>
    <submittedName>
        <fullName evidence="10">Glucose/mannose transport system permease protein</fullName>
    </submittedName>
</protein>
<keyword evidence="4" id="KW-0997">Cell inner membrane</keyword>
<dbReference type="InterPro" id="IPR000515">
    <property type="entry name" value="MetI-like"/>
</dbReference>
<dbReference type="AlphaFoldDB" id="A0A4R3YYT7"/>
<comment type="subcellular location">
    <subcellularLocation>
        <location evidence="1">Cell inner membrane</location>
        <topology evidence="1">Multi-pass membrane protein</topology>
    </subcellularLocation>
    <subcellularLocation>
        <location evidence="8">Cell membrane</location>
        <topology evidence="8">Multi-pass membrane protein</topology>
    </subcellularLocation>
</comment>
<dbReference type="PANTHER" id="PTHR43744:SF4">
    <property type="entry name" value="OSMOPROTECTIVE COMPOUNDS UPTAKE PERMEASE PROTEIN GGTD"/>
    <property type="match status" value="1"/>
</dbReference>
<dbReference type="SUPFAM" id="SSF161098">
    <property type="entry name" value="MetI-like"/>
    <property type="match status" value="1"/>
</dbReference>
<keyword evidence="2 8" id="KW-0813">Transport</keyword>
<comment type="caution">
    <text evidence="10">The sequence shown here is derived from an EMBL/GenBank/DDBJ whole genome shotgun (WGS) entry which is preliminary data.</text>
</comment>
<feature type="transmembrane region" description="Helical" evidence="8">
    <location>
        <begin position="105"/>
        <end position="129"/>
    </location>
</feature>
<evidence type="ECO:0000313" key="11">
    <source>
        <dbReference type="Proteomes" id="UP000295719"/>
    </source>
</evidence>
<feature type="domain" description="ABC transmembrane type-1" evidence="9">
    <location>
        <begin position="70"/>
        <end position="261"/>
    </location>
</feature>
<evidence type="ECO:0000256" key="5">
    <source>
        <dbReference type="ARBA" id="ARBA00022692"/>
    </source>
</evidence>
<feature type="transmembrane region" description="Helical" evidence="8">
    <location>
        <begin position="141"/>
        <end position="161"/>
    </location>
</feature>
<dbReference type="OrthoDB" id="9815445at2"/>
<dbReference type="EMBL" id="SMCR01000003">
    <property type="protein sequence ID" value="TCV97941.1"/>
    <property type="molecule type" value="Genomic_DNA"/>
</dbReference>
<gene>
    <name evidence="10" type="ORF">EDC52_10315</name>
</gene>
<keyword evidence="11" id="KW-1185">Reference proteome</keyword>
<evidence type="ECO:0000256" key="3">
    <source>
        <dbReference type="ARBA" id="ARBA00022475"/>
    </source>
</evidence>
<keyword evidence="5 8" id="KW-0812">Transmembrane</keyword>
<keyword evidence="7 8" id="KW-0472">Membrane</keyword>
<reference evidence="10 11" key="1">
    <citation type="submission" date="2019-03" db="EMBL/GenBank/DDBJ databases">
        <title>Genomic Encyclopedia of Type Strains, Phase IV (KMG-IV): sequencing the most valuable type-strain genomes for metagenomic binning, comparative biology and taxonomic classification.</title>
        <authorList>
            <person name="Goeker M."/>
        </authorList>
    </citation>
    <scope>NUCLEOTIDE SEQUENCE [LARGE SCALE GENOMIC DNA]</scope>
    <source>
        <strain evidence="10 11">DSM 19580</strain>
    </source>
</reference>
<dbReference type="GO" id="GO:0005886">
    <property type="term" value="C:plasma membrane"/>
    <property type="evidence" value="ECO:0007669"/>
    <property type="project" value="UniProtKB-SubCell"/>
</dbReference>
<evidence type="ECO:0000313" key="10">
    <source>
        <dbReference type="EMBL" id="TCV97941.1"/>
    </source>
</evidence>
<accession>A0A4R3YYT7</accession>